<feature type="chain" id="PRO_5040172564" evidence="1">
    <location>
        <begin position="30"/>
        <end position="83"/>
    </location>
</feature>
<reference evidence="2" key="1">
    <citation type="journal article" date="2020" name="Fungal Divers.">
        <title>Resolving the Mortierellaceae phylogeny through synthesis of multi-gene phylogenetics and phylogenomics.</title>
        <authorList>
            <person name="Vandepol N."/>
            <person name="Liber J."/>
            <person name="Desiro A."/>
            <person name="Na H."/>
            <person name="Kennedy M."/>
            <person name="Barry K."/>
            <person name="Grigoriev I.V."/>
            <person name="Miller A.N."/>
            <person name="O'Donnell K."/>
            <person name="Stajich J.E."/>
            <person name="Bonito G."/>
        </authorList>
    </citation>
    <scope>NUCLEOTIDE SEQUENCE</scope>
    <source>
        <strain evidence="2">NRRL 2591</strain>
    </source>
</reference>
<organism evidence="2 3">
    <name type="scientific">Mortierella hygrophila</name>
    <dbReference type="NCBI Taxonomy" id="979708"/>
    <lineage>
        <taxon>Eukaryota</taxon>
        <taxon>Fungi</taxon>
        <taxon>Fungi incertae sedis</taxon>
        <taxon>Mucoromycota</taxon>
        <taxon>Mortierellomycotina</taxon>
        <taxon>Mortierellomycetes</taxon>
        <taxon>Mortierellales</taxon>
        <taxon>Mortierellaceae</taxon>
        <taxon>Mortierella</taxon>
    </lineage>
</organism>
<sequence>MSFKPAYMMLFALMVLLVTMSNLQSQVEAGTWCFCNDYATSSQICSSLAGKWDGGSCGFELDASAKLFRGTCENIRGKVNCWN</sequence>
<dbReference type="AlphaFoldDB" id="A0A9P6K4N9"/>
<dbReference type="Proteomes" id="UP000723463">
    <property type="component" value="Unassembled WGS sequence"/>
</dbReference>
<comment type="caution">
    <text evidence="2">The sequence shown here is derived from an EMBL/GenBank/DDBJ whole genome shotgun (WGS) entry which is preliminary data.</text>
</comment>
<accession>A0A9P6K4N9</accession>
<evidence type="ECO:0000256" key="1">
    <source>
        <dbReference type="SAM" id="SignalP"/>
    </source>
</evidence>
<keyword evidence="3" id="KW-1185">Reference proteome</keyword>
<dbReference type="EMBL" id="JAAAXW010000067">
    <property type="protein sequence ID" value="KAF9545722.1"/>
    <property type="molecule type" value="Genomic_DNA"/>
</dbReference>
<evidence type="ECO:0000313" key="3">
    <source>
        <dbReference type="Proteomes" id="UP000723463"/>
    </source>
</evidence>
<gene>
    <name evidence="2" type="ORF">EC957_010585</name>
</gene>
<name>A0A9P6K4N9_9FUNG</name>
<feature type="signal peptide" evidence="1">
    <location>
        <begin position="1"/>
        <end position="29"/>
    </location>
</feature>
<proteinExistence type="predicted"/>
<protein>
    <submittedName>
        <fullName evidence="2">Uncharacterized protein</fullName>
    </submittedName>
</protein>
<keyword evidence="1" id="KW-0732">Signal</keyword>
<evidence type="ECO:0000313" key="2">
    <source>
        <dbReference type="EMBL" id="KAF9545722.1"/>
    </source>
</evidence>